<accession>A0ACC2SPB3</accession>
<protein>
    <submittedName>
        <fullName evidence="1">Uncharacterized protein</fullName>
    </submittedName>
</protein>
<organism evidence="1 2">
    <name type="scientific">Entomophthora muscae</name>
    <dbReference type="NCBI Taxonomy" id="34485"/>
    <lineage>
        <taxon>Eukaryota</taxon>
        <taxon>Fungi</taxon>
        <taxon>Fungi incertae sedis</taxon>
        <taxon>Zoopagomycota</taxon>
        <taxon>Entomophthoromycotina</taxon>
        <taxon>Entomophthoromycetes</taxon>
        <taxon>Entomophthorales</taxon>
        <taxon>Entomophthoraceae</taxon>
        <taxon>Entomophthora</taxon>
    </lineage>
</organism>
<sequence length="159" mass="17733">MAPIHFTLPQQLFHSALTWAIQTRIPAQKVSPLACRSIPSQQPALERKKFPLLTIRPDTQTELIKDPTLSQSTSPSFNPKLKTEKIQTQPKIPVDHTNYPNSNPGGIVPSIYLGHPPTPKYRQFQDPLPFQRSPAPKVMPGKFLLPEILPPISPAGHVE</sequence>
<dbReference type="Proteomes" id="UP001165960">
    <property type="component" value="Unassembled WGS sequence"/>
</dbReference>
<gene>
    <name evidence="1" type="ORF">DSO57_1033629</name>
</gene>
<comment type="caution">
    <text evidence="1">The sequence shown here is derived from an EMBL/GenBank/DDBJ whole genome shotgun (WGS) entry which is preliminary data.</text>
</comment>
<evidence type="ECO:0000313" key="2">
    <source>
        <dbReference type="Proteomes" id="UP001165960"/>
    </source>
</evidence>
<evidence type="ECO:0000313" key="1">
    <source>
        <dbReference type="EMBL" id="KAJ9064130.1"/>
    </source>
</evidence>
<reference evidence="1" key="1">
    <citation type="submission" date="2022-04" db="EMBL/GenBank/DDBJ databases">
        <title>Genome of the entomopathogenic fungus Entomophthora muscae.</title>
        <authorList>
            <person name="Elya C."/>
            <person name="Lovett B.R."/>
            <person name="Lee E."/>
            <person name="Macias A.M."/>
            <person name="Hajek A.E."/>
            <person name="De Bivort B.L."/>
            <person name="Kasson M.T."/>
            <person name="De Fine Licht H.H."/>
            <person name="Stajich J.E."/>
        </authorList>
    </citation>
    <scope>NUCLEOTIDE SEQUENCE</scope>
    <source>
        <strain evidence="1">Berkeley</strain>
    </source>
</reference>
<name>A0ACC2SPB3_9FUNG</name>
<proteinExistence type="predicted"/>
<keyword evidence="2" id="KW-1185">Reference proteome</keyword>
<dbReference type="EMBL" id="QTSX02004528">
    <property type="protein sequence ID" value="KAJ9064130.1"/>
    <property type="molecule type" value="Genomic_DNA"/>
</dbReference>